<dbReference type="PROSITE" id="PS50112">
    <property type="entry name" value="PAS"/>
    <property type="match status" value="1"/>
</dbReference>
<dbReference type="InterPro" id="IPR011006">
    <property type="entry name" value="CheY-like_superfamily"/>
</dbReference>
<dbReference type="SMART" id="SM00091">
    <property type="entry name" value="PAS"/>
    <property type="match status" value="1"/>
</dbReference>
<dbReference type="Gene3D" id="3.30.450.20">
    <property type="entry name" value="PAS domain"/>
    <property type="match status" value="1"/>
</dbReference>
<feature type="modified residue" description="4-aspartylphosphate" evidence="4">
    <location>
        <position position="69"/>
    </location>
</feature>
<feature type="coiled-coil region" evidence="5">
    <location>
        <begin position="179"/>
        <end position="217"/>
    </location>
</feature>
<reference evidence="9 10" key="1">
    <citation type="submission" date="2018-01" db="EMBL/GenBank/DDBJ databases">
        <title>Novel co-symbiosis in the lucinid bivalve Phacoides pectinatus.</title>
        <authorList>
            <person name="Lim S.J."/>
            <person name="Davis B.G."/>
            <person name="Gill D.E."/>
            <person name="Engel A.S."/>
            <person name="Anderson L.C."/>
            <person name="Campbell B.J."/>
        </authorList>
    </citation>
    <scope>NUCLEOTIDE SEQUENCE [LARGE SCALE GENOMIC DNA]</scope>
    <source>
        <strain evidence="9">N3_P5</strain>
    </source>
</reference>
<name>A0A6N4DNB2_9GAMM</name>
<comment type="catalytic activity">
    <reaction evidence="1">
        <text>ATP + protein L-histidine = ADP + protein N-phospho-L-histidine.</text>
        <dbReference type="EC" id="2.7.13.3"/>
    </reaction>
</comment>
<dbReference type="InterPro" id="IPR003594">
    <property type="entry name" value="HATPase_dom"/>
</dbReference>
<dbReference type="Pfam" id="PF02518">
    <property type="entry name" value="HATPase_c"/>
    <property type="match status" value="1"/>
</dbReference>
<dbReference type="GO" id="GO:0000155">
    <property type="term" value="F:phosphorelay sensor kinase activity"/>
    <property type="evidence" value="ECO:0007669"/>
    <property type="project" value="InterPro"/>
</dbReference>
<dbReference type="SUPFAM" id="SSF47384">
    <property type="entry name" value="Homodimeric domain of signal transducing histidine kinase"/>
    <property type="match status" value="1"/>
</dbReference>
<evidence type="ECO:0000256" key="3">
    <source>
        <dbReference type="ARBA" id="ARBA00022553"/>
    </source>
</evidence>
<dbReference type="Gene3D" id="3.40.50.2300">
    <property type="match status" value="1"/>
</dbReference>
<organism evidence="9 10">
    <name type="scientific">Candidatus Sedimenticola endophacoides</name>
    <dbReference type="NCBI Taxonomy" id="2548426"/>
    <lineage>
        <taxon>Bacteria</taxon>
        <taxon>Pseudomonadati</taxon>
        <taxon>Pseudomonadota</taxon>
        <taxon>Gammaproteobacteria</taxon>
        <taxon>Chromatiales</taxon>
        <taxon>Sedimenticolaceae</taxon>
        <taxon>Sedimenticola</taxon>
    </lineage>
</organism>
<dbReference type="SUPFAM" id="SSF52172">
    <property type="entry name" value="CheY-like"/>
    <property type="match status" value="1"/>
</dbReference>
<dbReference type="Gene3D" id="1.10.287.130">
    <property type="match status" value="1"/>
</dbReference>
<evidence type="ECO:0000256" key="4">
    <source>
        <dbReference type="PROSITE-ProRule" id="PRU00169"/>
    </source>
</evidence>
<dbReference type="PANTHER" id="PTHR43547:SF2">
    <property type="entry name" value="HYBRID SIGNAL TRANSDUCTION HISTIDINE KINASE C"/>
    <property type="match status" value="1"/>
</dbReference>
<dbReference type="Gene3D" id="3.30.565.10">
    <property type="entry name" value="Histidine kinase-like ATPase, C-terminal domain"/>
    <property type="match status" value="1"/>
</dbReference>
<keyword evidence="3 4" id="KW-0597">Phosphoprotein</keyword>
<feature type="domain" description="Histidine kinase" evidence="6">
    <location>
        <begin position="422"/>
        <end position="634"/>
    </location>
</feature>
<dbReference type="CDD" id="cd00082">
    <property type="entry name" value="HisKA"/>
    <property type="match status" value="1"/>
</dbReference>
<dbReference type="AlphaFoldDB" id="A0A6N4DNB2"/>
<dbReference type="InterPro" id="IPR003661">
    <property type="entry name" value="HisK_dim/P_dom"/>
</dbReference>
<dbReference type="Pfam" id="PF00072">
    <property type="entry name" value="Response_reg"/>
    <property type="match status" value="1"/>
</dbReference>
<dbReference type="PRINTS" id="PR00344">
    <property type="entry name" value="BCTRLSENSOR"/>
</dbReference>
<dbReference type="InterPro" id="IPR035965">
    <property type="entry name" value="PAS-like_dom_sf"/>
</dbReference>
<dbReference type="SMART" id="SM00448">
    <property type="entry name" value="REC"/>
    <property type="match status" value="1"/>
</dbReference>
<evidence type="ECO:0000259" key="7">
    <source>
        <dbReference type="PROSITE" id="PS50110"/>
    </source>
</evidence>
<dbReference type="SMART" id="SM00388">
    <property type="entry name" value="HisKA"/>
    <property type="match status" value="1"/>
</dbReference>
<protein>
    <recommendedName>
        <fullName evidence="2">histidine kinase</fullName>
        <ecNumber evidence="2">2.7.13.3</ecNumber>
    </recommendedName>
</protein>
<dbReference type="InterPro" id="IPR005467">
    <property type="entry name" value="His_kinase_dom"/>
</dbReference>
<dbReference type="Proteomes" id="UP000250928">
    <property type="component" value="Unassembled WGS sequence"/>
</dbReference>
<evidence type="ECO:0000256" key="1">
    <source>
        <dbReference type="ARBA" id="ARBA00000085"/>
    </source>
</evidence>
<evidence type="ECO:0000313" key="9">
    <source>
        <dbReference type="EMBL" id="PUD99232.1"/>
    </source>
</evidence>
<evidence type="ECO:0000259" key="6">
    <source>
        <dbReference type="PROSITE" id="PS50109"/>
    </source>
</evidence>
<comment type="caution">
    <text evidence="9">The sequence shown here is derived from an EMBL/GenBank/DDBJ whole genome shotgun (WGS) entry which is preliminary data.</text>
</comment>
<dbReference type="InterPro" id="IPR000014">
    <property type="entry name" value="PAS"/>
</dbReference>
<feature type="domain" description="Response regulatory" evidence="7">
    <location>
        <begin position="18"/>
        <end position="136"/>
    </location>
</feature>
<accession>A0A6N4DNB2</accession>
<dbReference type="PROSITE" id="PS50109">
    <property type="entry name" value="HIS_KIN"/>
    <property type="match status" value="1"/>
</dbReference>
<feature type="domain" description="PAS" evidence="8">
    <location>
        <begin position="217"/>
        <end position="251"/>
    </location>
</feature>
<dbReference type="InterPro" id="IPR036097">
    <property type="entry name" value="HisK_dim/P_sf"/>
</dbReference>
<dbReference type="InterPro" id="IPR001789">
    <property type="entry name" value="Sig_transdc_resp-reg_receiver"/>
</dbReference>
<proteinExistence type="predicted"/>
<dbReference type="NCBIfam" id="TIGR00229">
    <property type="entry name" value="sensory_box"/>
    <property type="match status" value="1"/>
</dbReference>
<evidence type="ECO:0000313" key="10">
    <source>
        <dbReference type="Proteomes" id="UP000250928"/>
    </source>
</evidence>
<dbReference type="EC" id="2.7.13.3" evidence="2"/>
<dbReference type="InterPro" id="IPR004358">
    <property type="entry name" value="Sig_transdc_His_kin-like_C"/>
</dbReference>
<dbReference type="Pfam" id="PF00512">
    <property type="entry name" value="HisKA"/>
    <property type="match status" value="1"/>
</dbReference>
<dbReference type="InterPro" id="IPR036890">
    <property type="entry name" value="HATPase_C_sf"/>
</dbReference>
<evidence type="ECO:0000256" key="5">
    <source>
        <dbReference type="SAM" id="Coils"/>
    </source>
</evidence>
<evidence type="ECO:0000256" key="2">
    <source>
        <dbReference type="ARBA" id="ARBA00012438"/>
    </source>
</evidence>
<dbReference type="SUPFAM" id="SSF55874">
    <property type="entry name" value="ATPase domain of HSP90 chaperone/DNA topoisomerase II/histidine kinase"/>
    <property type="match status" value="1"/>
</dbReference>
<gene>
    <name evidence="9" type="ORF">C3L24_11345</name>
</gene>
<keyword evidence="5" id="KW-0175">Coiled coil</keyword>
<dbReference type="SMART" id="SM00387">
    <property type="entry name" value="HATPase_c"/>
    <property type="match status" value="1"/>
</dbReference>
<sequence length="646" mass="71593">MNASGRLHRVSVAARRGSILVVEDSPVQAELARRLLIQAGHQVEVAGDGEEAMALLRGARPLPDLLLSDVRMPRMDGIELCNAIRANPQTRALKVILVTALADPGDLARGLEAGADNYIIKPYQDAYLLAKVQEELADEPDQPEQPRVPMVISFGGHEYRADVVPGRLVKLLISTYDTALQQNKELLQAQIELKAANQSLEHKIKALEQSQNALQESDSRLRSLVNVTPEIVFKLDAEGRFTYLNDAVRMLGYAETDLLGRHFSVLLDEGEIEQVSRSRVLPRYAGEVTGDEQAPKLFDERRTGLRSTRGLVVALRRNPGDRGAGSQGMRYGEVCSAGFYQDQEQQELLGTIGTITDITQRREMERELELLNQNLENLVDARTRELYIANQNMEKMLKELNYTQLQVIQSEKMAALGTLMGGVAHELNNPLMGTLNYVQHVHDHIDDEGLRGYLLKAEANVKRAGNIVQNMLSFSRSPDKELERVDLAEVVASTLELVEAEFRHRDIRVEVEMPEGFPPVWGRRTGFQQVLLNLMTNARDALEGGATAEPVLHIEGLDQGERILLVASDNGHGLEHSKLMRIFDPFFTTKAPGKGTGLGLSVSANLIASFGGNISCESAPGEGARFIIELPRENPATIKNERHHEE</sequence>
<dbReference type="PANTHER" id="PTHR43547">
    <property type="entry name" value="TWO-COMPONENT HISTIDINE KINASE"/>
    <property type="match status" value="1"/>
</dbReference>
<dbReference type="EMBL" id="PQCO01000266">
    <property type="protein sequence ID" value="PUD99232.1"/>
    <property type="molecule type" value="Genomic_DNA"/>
</dbReference>
<dbReference type="PROSITE" id="PS50110">
    <property type="entry name" value="RESPONSE_REGULATORY"/>
    <property type="match status" value="1"/>
</dbReference>
<evidence type="ECO:0000259" key="8">
    <source>
        <dbReference type="PROSITE" id="PS50112"/>
    </source>
</evidence>
<dbReference type="SUPFAM" id="SSF55785">
    <property type="entry name" value="PYP-like sensor domain (PAS domain)"/>
    <property type="match status" value="1"/>
</dbReference>
<dbReference type="CDD" id="cd00130">
    <property type="entry name" value="PAS"/>
    <property type="match status" value="1"/>
</dbReference>